<gene>
    <name evidence="1" type="ORF">PHJA_001498800</name>
</gene>
<protein>
    <submittedName>
        <fullName evidence="1">Uncharacterized protein</fullName>
    </submittedName>
</protein>
<sequence>MAARKGDLVLYADDVFHTESRRLTSCPISHSVNRKKKPTHLSAPLVDQCLQKATDLTRAGK</sequence>
<accession>A0A830CAY9</accession>
<organism evidence="1 2">
    <name type="scientific">Phtheirospermum japonicum</name>
    <dbReference type="NCBI Taxonomy" id="374723"/>
    <lineage>
        <taxon>Eukaryota</taxon>
        <taxon>Viridiplantae</taxon>
        <taxon>Streptophyta</taxon>
        <taxon>Embryophyta</taxon>
        <taxon>Tracheophyta</taxon>
        <taxon>Spermatophyta</taxon>
        <taxon>Magnoliopsida</taxon>
        <taxon>eudicotyledons</taxon>
        <taxon>Gunneridae</taxon>
        <taxon>Pentapetalae</taxon>
        <taxon>asterids</taxon>
        <taxon>lamiids</taxon>
        <taxon>Lamiales</taxon>
        <taxon>Orobanchaceae</taxon>
        <taxon>Orobanchaceae incertae sedis</taxon>
        <taxon>Phtheirospermum</taxon>
    </lineage>
</organism>
<dbReference type="EMBL" id="BMAC01000319">
    <property type="protein sequence ID" value="GFP93544.1"/>
    <property type="molecule type" value="Genomic_DNA"/>
</dbReference>
<proteinExistence type="predicted"/>
<reference evidence="1" key="1">
    <citation type="submission" date="2020-07" db="EMBL/GenBank/DDBJ databases">
        <title>Ethylene signaling mediates host invasion by parasitic plants.</title>
        <authorList>
            <person name="Yoshida S."/>
        </authorList>
    </citation>
    <scope>NUCLEOTIDE SEQUENCE</scope>
    <source>
        <strain evidence="1">Okayama</strain>
    </source>
</reference>
<dbReference type="OrthoDB" id="1920943at2759"/>
<comment type="caution">
    <text evidence="1">The sequence shown here is derived from an EMBL/GenBank/DDBJ whole genome shotgun (WGS) entry which is preliminary data.</text>
</comment>
<dbReference type="Proteomes" id="UP000653305">
    <property type="component" value="Unassembled WGS sequence"/>
</dbReference>
<evidence type="ECO:0000313" key="2">
    <source>
        <dbReference type="Proteomes" id="UP000653305"/>
    </source>
</evidence>
<name>A0A830CAY9_9LAMI</name>
<keyword evidence="2" id="KW-1185">Reference proteome</keyword>
<dbReference type="AlphaFoldDB" id="A0A830CAY9"/>
<evidence type="ECO:0000313" key="1">
    <source>
        <dbReference type="EMBL" id="GFP93544.1"/>
    </source>
</evidence>